<dbReference type="InterPro" id="IPR051217">
    <property type="entry name" value="Insect_Cuticle_Struc_Prot"/>
</dbReference>
<proteinExistence type="predicted"/>
<dbReference type="GO" id="GO:0042302">
    <property type="term" value="F:structural constituent of cuticle"/>
    <property type="evidence" value="ECO:0007669"/>
    <property type="project" value="UniProtKB-UniRule"/>
</dbReference>
<dbReference type="GO" id="GO:0031012">
    <property type="term" value="C:extracellular matrix"/>
    <property type="evidence" value="ECO:0007669"/>
    <property type="project" value="TreeGrafter"/>
</dbReference>
<evidence type="ECO:0000256" key="1">
    <source>
        <dbReference type="ARBA" id="ARBA00022460"/>
    </source>
</evidence>
<evidence type="ECO:0000313" key="4">
    <source>
        <dbReference type="Proteomes" id="UP000677054"/>
    </source>
</evidence>
<dbReference type="PANTHER" id="PTHR12236">
    <property type="entry name" value="STRUCTURAL CONTITUENT OF CUTICLE"/>
    <property type="match status" value="1"/>
</dbReference>
<accession>A0A7R9A1Z1</accession>
<dbReference type="Pfam" id="PF00379">
    <property type="entry name" value="Chitin_bind_4"/>
    <property type="match status" value="1"/>
</dbReference>
<dbReference type="PRINTS" id="PR00947">
    <property type="entry name" value="CUTICLE"/>
</dbReference>
<reference evidence="3" key="1">
    <citation type="submission" date="2020-11" db="EMBL/GenBank/DDBJ databases">
        <authorList>
            <person name="Tran Van P."/>
        </authorList>
    </citation>
    <scope>NUCLEOTIDE SEQUENCE</scope>
</reference>
<dbReference type="GO" id="GO:0005615">
    <property type="term" value="C:extracellular space"/>
    <property type="evidence" value="ECO:0007669"/>
    <property type="project" value="TreeGrafter"/>
</dbReference>
<evidence type="ECO:0000313" key="3">
    <source>
        <dbReference type="EMBL" id="CAD7243143.1"/>
    </source>
</evidence>
<evidence type="ECO:0000256" key="2">
    <source>
        <dbReference type="PROSITE-ProRule" id="PRU00497"/>
    </source>
</evidence>
<protein>
    <submittedName>
        <fullName evidence="3">Uncharacterized protein</fullName>
    </submittedName>
</protein>
<keyword evidence="1 2" id="KW-0193">Cuticle</keyword>
<dbReference type="AlphaFoldDB" id="A0A7R9A1Z1"/>
<dbReference type="EMBL" id="LR899892">
    <property type="protein sequence ID" value="CAD7243143.1"/>
    <property type="molecule type" value="Genomic_DNA"/>
</dbReference>
<name>A0A7R9A1Z1_9CRUS</name>
<dbReference type="InterPro" id="IPR000618">
    <property type="entry name" value="Insect_cuticle"/>
</dbReference>
<gene>
    <name evidence="3" type="ORF">DSTB1V02_LOCUS3077</name>
</gene>
<dbReference type="EMBL" id="CAJPEV010000375">
    <property type="protein sequence ID" value="CAG0884609.1"/>
    <property type="molecule type" value="Genomic_DNA"/>
</dbReference>
<keyword evidence="4" id="KW-1185">Reference proteome</keyword>
<sequence>MEVGGTGAAEAREIPKLPSSIPFGFQLWTVSVMLWSLALGKVPGNAPYDLEAAASLRPYQFGYQINDDTAGVYSGHKQERDGSGITRGQYSYIDPAGTRRTVTYTADPVNGYQADVQEQPAAGPPTDPIAANTVNRPGSQFSYQRIFPLVNPFLFQGYQGYPGYQGYQGYQGFSPFNFYNFNGLQPYNFYNPFQYNQPFYY</sequence>
<dbReference type="PANTHER" id="PTHR12236:SF95">
    <property type="entry name" value="CUTICULAR PROTEIN 76BD, ISOFORM C-RELATED"/>
    <property type="match status" value="1"/>
</dbReference>
<dbReference type="PROSITE" id="PS51155">
    <property type="entry name" value="CHIT_BIND_RR_2"/>
    <property type="match status" value="1"/>
</dbReference>
<dbReference type="Proteomes" id="UP000677054">
    <property type="component" value="Unassembled WGS sequence"/>
</dbReference>
<dbReference type="OrthoDB" id="8194276at2759"/>
<organism evidence="3">
    <name type="scientific">Darwinula stevensoni</name>
    <dbReference type="NCBI Taxonomy" id="69355"/>
    <lineage>
        <taxon>Eukaryota</taxon>
        <taxon>Metazoa</taxon>
        <taxon>Ecdysozoa</taxon>
        <taxon>Arthropoda</taxon>
        <taxon>Crustacea</taxon>
        <taxon>Oligostraca</taxon>
        <taxon>Ostracoda</taxon>
        <taxon>Podocopa</taxon>
        <taxon>Podocopida</taxon>
        <taxon>Darwinulocopina</taxon>
        <taxon>Darwinuloidea</taxon>
        <taxon>Darwinulidae</taxon>
        <taxon>Darwinula</taxon>
    </lineage>
</organism>